<dbReference type="InterPro" id="IPR035371">
    <property type="entry name" value="Nrap_D6"/>
</dbReference>
<evidence type="ECO:0000313" key="8">
    <source>
        <dbReference type="EMBL" id="PXF41595.1"/>
    </source>
</evidence>
<evidence type="ECO:0000313" key="9">
    <source>
        <dbReference type="Proteomes" id="UP000247409"/>
    </source>
</evidence>
<dbReference type="Proteomes" id="UP000247409">
    <property type="component" value="Unassembled WGS sequence"/>
</dbReference>
<dbReference type="Gene3D" id="3.30.70.3030">
    <property type="match status" value="1"/>
</dbReference>
<dbReference type="InterPro" id="IPR035369">
    <property type="entry name" value="Nrap_D4"/>
</dbReference>
<proteinExistence type="inferred from homology"/>
<feature type="domain" description="Nrap protein" evidence="5">
    <location>
        <begin position="553"/>
        <end position="682"/>
    </location>
</feature>
<dbReference type="GO" id="GO:0006364">
    <property type="term" value="P:rRNA processing"/>
    <property type="evidence" value="ECO:0007669"/>
    <property type="project" value="TreeGrafter"/>
</dbReference>
<keyword evidence="1" id="KW-0694">RNA-binding</keyword>
<dbReference type="PANTHER" id="PTHR17972:SF0">
    <property type="entry name" value="NUCLEOLAR PROTEIN 6"/>
    <property type="match status" value="1"/>
</dbReference>
<organism evidence="8 9">
    <name type="scientific">Gracilariopsis chorda</name>
    <dbReference type="NCBI Taxonomy" id="448386"/>
    <lineage>
        <taxon>Eukaryota</taxon>
        <taxon>Rhodophyta</taxon>
        <taxon>Florideophyceae</taxon>
        <taxon>Rhodymeniophycidae</taxon>
        <taxon>Gracilariales</taxon>
        <taxon>Gracilariaceae</taxon>
        <taxon>Gracilariopsis</taxon>
    </lineage>
</organism>
<comment type="similarity">
    <text evidence="1">Belongs to the NRAP family.</text>
</comment>
<name>A0A2V3IHK7_9FLOR</name>
<gene>
    <name evidence="8" type="ORF">BWQ96_08682</name>
</gene>
<feature type="domain" description="Nrap protein" evidence="7">
    <location>
        <begin position="912"/>
        <end position="1008"/>
    </location>
</feature>
<feature type="domain" description="Nrap protein" evidence="6">
    <location>
        <begin position="711"/>
        <end position="881"/>
    </location>
</feature>
<dbReference type="STRING" id="448386.A0A2V3IHK7"/>
<protein>
    <submittedName>
        <fullName evidence="8">Nucleolar protein 6</fullName>
    </submittedName>
</protein>
<dbReference type="GO" id="GO:0034456">
    <property type="term" value="C:UTP-C complex"/>
    <property type="evidence" value="ECO:0007669"/>
    <property type="project" value="TreeGrafter"/>
</dbReference>
<dbReference type="GO" id="GO:0032545">
    <property type="term" value="C:CURI complex"/>
    <property type="evidence" value="ECO:0007669"/>
    <property type="project" value="TreeGrafter"/>
</dbReference>
<feature type="domain" description="Nrap protein" evidence="3">
    <location>
        <begin position="146"/>
        <end position="285"/>
    </location>
</feature>
<keyword evidence="9" id="KW-1185">Reference proteome</keyword>
<dbReference type="GO" id="GO:0003723">
    <property type="term" value="F:RNA binding"/>
    <property type="evidence" value="ECO:0007669"/>
    <property type="project" value="UniProtKB-KW"/>
</dbReference>
<dbReference type="EMBL" id="NBIV01000207">
    <property type="protein sequence ID" value="PXF41595.1"/>
    <property type="molecule type" value="Genomic_DNA"/>
</dbReference>
<evidence type="ECO:0000259" key="3">
    <source>
        <dbReference type="Pfam" id="PF03813"/>
    </source>
</evidence>
<dbReference type="InterPro" id="IPR035368">
    <property type="entry name" value="Nrap_D3"/>
</dbReference>
<evidence type="ECO:0000259" key="7">
    <source>
        <dbReference type="Pfam" id="PF17407"/>
    </source>
</evidence>
<evidence type="ECO:0000256" key="1">
    <source>
        <dbReference type="RuleBase" id="RU364032"/>
    </source>
</evidence>
<evidence type="ECO:0000259" key="5">
    <source>
        <dbReference type="Pfam" id="PF17405"/>
    </source>
</evidence>
<sequence length="1015" mass="112887">MSPARLLDKSPPAKRRKKNAVGEDNHMDIQALQDAELNRDSLCSPGIAIAIDSIISQRKTSEERRRDMEQVLQDVKSSLESIPTKTKKMSFNSSQTRNTFRVAAKGVHLESVFRSENYTELSIECTPPKRVRVVGGFTLGYSSNAIDVTLEMPSDIFHERDYLNYHYHDKRLLYLTYIARYFIKSEAEKWTSICLMGRCLNGDKLKPTLSLSRGGEPGITVRLIPTYADGLFDKDRLGSDRKNVRQHGESSVVKNMSEATAMYNTSIMIDGTLEVTLKSFHKTLSQVSSLRDTMLLLEAMRIRHRLFDSNFYFAAVLHDIITRGAAPVRASREHLLRCTLTAIRRGILKSLTISGVQIGLSLGESALQRTAIVAGTALRTLESKAMAEDPWYGVVPYLFAAARGTKCGPRPLSTLFDGFIKVSRSEGCIPDSDVVLKVLRRALLETKRVIRLEMIDTGLFGFFITSFHDVCRKVDTRPASWDASLFKSFWGSKSALRRFKDGKIVEALIWSGGLCTLNEIVQYAVRKHLGSDVVSKVILGDLDKAAGMLQADEVSSSAIATFNELASLLRSLEGLPLSILSVHATSPHLRRCGAYAIRPSARSKFVQSLDIVATFESSGAWPDDAVAISAAKAGFYVALKSKLGERGISAQATISFVDIQVGGFVFRLRIRVDKEKELLAGRTGELDELVWVTETVIRHHDNIRDVESAIMGRVARLVKRWLNCHMLLSQMGDRSEELIEVLVASVLSQSTTPVPKSSFRAFCQFLHILAEFPWEVCPVTVALGNEESSGVDKYDDGERRRENELIEMRMSAQNQFAELGCAMSVFCELDDDGNAVSWFSKAHCADAVIVRRIRETAKASLQFIETSLLKNGSEEYGTIFTASTEVFDVAFELDVGQMAFHKPSDSRALRVSGGGVGLDSLLVGFDVTSVLMRELSERFGKYALFMMRMHGGSAIYVVWKPIVYKNVKFSLREAPFRVVEDGAGREMKMCTRQLLAEMRYVGGDLITGVRVKGVS</sequence>
<reference evidence="8 9" key="1">
    <citation type="journal article" date="2018" name="Mol. Biol. Evol.">
        <title>Analysis of the draft genome of the red seaweed Gracilariopsis chorda provides insights into genome size evolution in Rhodophyta.</title>
        <authorList>
            <person name="Lee J."/>
            <person name="Yang E.C."/>
            <person name="Graf L."/>
            <person name="Yang J.H."/>
            <person name="Qiu H."/>
            <person name="Zel Zion U."/>
            <person name="Chan C.X."/>
            <person name="Stephens T.G."/>
            <person name="Weber A.P.M."/>
            <person name="Boo G.H."/>
            <person name="Boo S.M."/>
            <person name="Kim K.M."/>
            <person name="Shin Y."/>
            <person name="Jung M."/>
            <person name="Lee S.J."/>
            <person name="Yim H.S."/>
            <person name="Lee J.H."/>
            <person name="Bhattacharya D."/>
            <person name="Yoon H.S."/>
        </authorList>
    </citation>
    <scope>NUCLEOTIDE SEQUENCE [LARGE SCALE GENOMIC DNA]</scope>
    <source>
        <strain evidence="8 9">SKKU-2015</strain>
        <tissue evidence="8">Whole body</tissue>
    </source>
</reference>
<evidence type="ECO:0000259" key="6">
    <source>
        <dbReference type="Pfam" id="PF17406"/>
    </source>
</evidence>
<keyword evidence="1" id="KW-0539">Nucleus</keyword>
<comment type="caution">
    <text evidence="8">The sequence shown here is derived from an EMBL/GenBank/DDBJ whole genome shotgun (WGS) entry which is preliminary data.</text>
</comment>
<feature type="domain" description="Nrap protein" evidence="4">
    <location>
        <begin position="468"/>
        <end position="529"/>
    </location>
</feature>
<dbReference type="InterPro" id="IPR035082">
    <property type="entry name" value="Nrap_D1"/>
</dbReference>
<dbReference type="Pfam" id="PF17407">
    <property type="entry name" value="Nrap_D6"/>
    <property type="match status" value="1"/>
</dbReference>
<dbReference type="Pfam" id="PF17406">
    <property type="entry name" value="Nrap_D5"/>
    <property type="match status" value="1"/>
</dbReference>
<dbReference type="GO" id="GO:0032040">
    <property type="term" value="C:small-subunit processome"/>
    <property type="evidence" value="ECO:0007669"/>
    <property type="project" value="TreeGrafter"/>
</dbReference>
<dbReference type="GO" id="GO:0006409">
    <property type="term" value="P:tRNA export from nucleus"/>
    <property type="evidence" value="ECO:0007669"/>
    <property type="project" value="TreeGrafter"/>
</dbReference>
<comment type="subcellular location">
    <subcellularLocation>
        <location evidence="1">Nucleus</location>
        <location evidence="1">Nucleolus</location>
    </subcellularLocation>
</comment>
<dbReference type="PANTHER" id="PTHR17972">
    <property type="entry name" value="NUCLEOLAR RNA-ASSOCIATED PROTEIN"/>
    <property type="match status" value="1"/>
</dbReference>
<dbReference type="OrthoDB" id="3786at2759"/>
<feature type="region of interest" description="Disordered" evidence="2">
    <location>
        <begin position="1"/>
        <end position="21"/>
    </location>
</feature>
<dbReference type="Pfam" id="PF03813">
    <property type="entry name" value="Nrap"/>
    <property type="match status" value="1"/>
</dbReference>
<dbReference type="AlphaFoldDB" id="A0A2V3IHK7"/>
<dbReference type="Pfam" id="PF17405">
    <property type="entry name" value="Nrap_D4"/>
    <property type="match status" value="1"/>
</dbReference>
<evidence type="ECO:0000259" key="4">
    <source>
        <dbReference type="Pfam" id="PF17404"/>
    </source>
</evidence>
<dbReference type="InterPro" id="IPR005554">
    <property type="entry name" value="NOL6/Upt22"/>
</dbReference>
<dbReference type="InterPro" id="IPR035370">
    <property type="entry name" value="Nrap_D5"/>
</dbReference>
<dbReference type="Pfam" id="PF17404">
    <property type="entry name" value="Nrap_D3"/>
    <property type="match status" value="1"/>
</dbReference>
<evidence type="ECO:0000256" key="2">
    <source>
        <dbReference type="SAM" id="MobiDB-lite"/>
    </source>
</evidence>
<accession>A0A2V3IHK7</accession>